<organism evidence="3 4">
    <name type="scientific">Cellulomonas gilvus (strain ATCC 13127 / NRRL B-14078)</name>
    <name type="common">Cellvibrio gilvus</name>
    <dbReference type="NCBI Taxonomy" id="593907"/>
    <lineage>
        <taxon>Bacteria</taxon>
        <taxon>Bacillati</taxon>
        <taxon>Actinomycetota</taxon>
        <taxon>Actinomycetes</taxon>
        <taxon>Micrococcales</taxon>
        <taxon>Cellulomonadaceae</taxon>
        <taxon>Cellulomonas</taxon>
    </lineage>
</organism>
<dbReference type="STRING" id="593907.Celgi_0372"/>
<dbReference type="Proteomes" id="UP000000485">
    <property type="component" value="Chromosome"/>
</dbReference>
<gene>
    <name evidence="3" type="ordered locus">Celgi_0372</name>
</gene>
<keyword evidence="2" id="KW-0812">Transmembrane</keyword>
<dbReference type="HOGENOM" id="CLU_602303_0_0_11"/>
<dbReference type="RefSeq" id="WP_013882419.1">
    <property type="nucleotide sequence ID" value="NC_015671.1"/>
</dbReference>
<keyword evidence="4" id="KW-1185">Reference proteome</keyword>
<evidence type="ECO:0000256" key="1">
    <source>
        <dbReference type="SAM" id="MobiDB-lite"/>
    </source>
</evidence>
<feature type="compositionally biased region" description="Low complexity" evidence="1">
    <location>
        <begin position="87"/>
        <end position="101"/>
    </location>
</feature>
<dbReference type="KEGG" id="cga:Celgi_0372"/>
<dbReference type="OrthoDB" id="4814070at2"/>
<name>F8A4S8_CELGA</name>
<feature type="transmembrane region" description="Helical" evidence="2">
    <location>
        <begin position="43"/>
        <end position="64"/>
    </location>
</feature>
<feature type="region of interest" description="Disordered" evidence="1">
    <location>
        <begin position="67"/>
        <end position="110"/>
    </location>
</feature>
<proteinExistence type="predicted"/>
<accession>F8A4S8</accession>
<sequence length="454" mass="47798">MNDLDQLLTGARDAIADATGPLDERTLSRVRGTVRRARIQRHAVTSVGAAACAGVLGTGVWYGIGQLEPTPTPPAHSPSQTLPSPAPSSDPTTPAAPVTPAERAKSIDDATVIERLSAPRTGETWTAPVLDDAVASSLLPADRLDTWSVYRVGERGGATLYLATEDVTTAIETPTFLRAGALMYEVDDDGARLVTCPSARTGDPCVDAATDVAAGVTVDEDTFYDTLTLPSSVDLGEGWKVSTDATRESDWFSPYGVPVGLTEQPVASIATVGSLTFAGAPVAAPGATGLVEGLSSAAYAWRLPFGSYVQLDSQDVPGTSFDDITWDDGVSRTDEWRTWTAGAGALSCMDAQFSLEDSHDPADWRRVGTTADGLPVMAPVAGGNDLSRTVRQHMLDKSWTMNEGSEVHGLDAGYPYATDDAFLEAQALIAVQAPDGTWHVRLRADALNVVFECA</sequence>
<evidence type="ECO:0000313" key="4">
    <source>
        <dbReference type="Proteomes" id="UP000000485"/>
    </source>
</evidence>
<dbReference type="AlphaFoldDB" id="F8A4S8"/>
<evidence type="ECO:0000313" key="3">
    <source>
        <dbReference type="EMBL" id="AEI10894.1"/>
    </source>
</evidence>
<protein>
    <submittedName>
        <fullName evidence="3">Uncharacterized protein</fullName>
    </submittedName>
</protein>
<keyword evidence="2" id="KW-1133">Transmembrane helix</keyword>
<evidence type="ECO:0000256" key="2">
    <source>
        <dbReference type="SAM" id="Phobius"/>
    </source>
</evidence>
<dbReference type="EMBL" id="CP002665">
    <property type="protein sequence ID" value="AEI10894.1"/>
    <property type="molecule type" value="Genomic_DNA"/>
</dbReference>
<reference evidence="4" key="1">
    <citation type="submission" date="2011-04" db="EMBL/GenBank/DDBJ databases">
        <title>Complete sequence of Cellvibrio gilvus ATCC 13127.</title>
        <authorList>
            <person name="Lucas S."/>
            <person name="Han J."/>
            <person name="Lapidus A."/>
            <person name="Cheng J.-F."/>
            <person name="Goodwin L."/>
            <person name="Pitluck S."/>
            <person name="Peters L."/>
            <person name="Munk A."/>
            <person name="Detter J.C."/>
            <person name="Han C."/>
            <person name="Tapia R."/>
            <person name="Land M."/>
            <person name="Hauser L."/>
            <person name="Kyrpides N."/>
            <person name="Ivanova N."/>
            <person name="Ovchinnikova G."/>
            <person name="Pagani I."/>
            <person name="Mead D."/>
            <person name="Brumm P."/>
            <person name="Woyke T."/>
        </authorList>
    </citation>
    <scope>NUCLEOTIDE SEQUENCE [LARGE SCALE GENOMIC DNA]</scope>
    <source>
        <strain evidence="4">ATCC 13127 / NRRL B-14078</strain>
    </source>
</reference>
<keyword evidence="2" id="KW-0472">Membrane</keyword>